<evidence type="ECO:0000313" key="1">
    <source>
        <dbReference type="EMBL" id="KKU54979.1"/>
    </source>
</evidence>
<comment type="caution">
    <text evidence="1">The sequence shown here is derived from an EMBL/GenBank/DDBJ whole genome shotgun (WGS) entry which is preliminary data.</text>
</comment>
<reference evidence="1 2" key="1">
    <citation type="journal article" date="2015" name="Nature">
        <title>rRNA introns, odd ribosomes, and small enigmatic genomes across a large radiation of phyla.</title>
        <authorList>
            <person name="Brown C.T."/>
            <person name="Hug L.A."/>
            <person name="Thomas B.C."/>
            <person name="Sharon I."/>
            <person name="Castelle C.J."/>
            <person name="Singh A."/>
            <person name="Wilkins M.J."/>
            <person name="Williams K.H."/>
            <person name="Banfield J.F."/>
        </authorList>
    </citation>
    <scope>NUCLEOTIDE SEQUENCE [LARGE SCALE GENOMIC DNA]</scope>
</reference>
<name>A0A0G1RCE6_9BACT</name>
<dbReference type="AlphaFoldDB" id="A0A0G1RCE6"/>
<proteinExistence type="predicted"/>
<evidence type="ECO:0000313" key="2">
    <source>
        <dbReference type="Proteomes" id="UP000034607"/>
    </source>
</evidence>
<gene>
    <name evidence="1" type="ORF">UX78_C0029G0006</name>
</gene>
<accession>A0A0G1RCE6</accession>
<sequence>MAFSDCEFDNGDNQTDLVYRYRFSAVSSSNGWFDMGFADDTEIENNPN</sequence>
<dbReference type="EMBL" id="LCNM01000029">
    <property type="protein sequence ID" value="KKU54979.1"/>
    <property type="molecule type" value="Genomic_DNA"/>
</dbReference>
<protein>
    <submittedName>
        <fullName evidence="1">Uncharacterized protein</fullName>
    </submittedName>
</protein>
<organism evidence="1 2">
    <name type="scientific">Candidatus Amesbacteria bacterium GW2011_GWA2_47_11</name>
    <dbReference type="NCBI Taxonomy" id="1618357"/>
    <lineage>
        <taxon>Bacteria</taxon>
        <taxon>Candidatus Amesiibacteriota</taxon>
    </lineage>
</organism>
<dbReference type="Proteomes" id="UP000034607">
    <property type="component" value="Unassembled WGS sequence"/>
</dbReference>